<keyword evidence="1" id="KW-0812">Transmembrane</keyword>
<protein>
    <recommendedName>
        <fullName evidence="4">Band 7 domain-containing protein</fullName>
    </recommendedName>
</protein>
<reference evidence="3" key="1">
    <citation type="submission" date="2017-09" db="EMBL/GenBank/DDBJ databases">
        <title>Depth-based differentiation of microbial function through sediment-hosted aquifers and enrichment of novel symbionts in the deep terrestrial subsurface.</title>
        <authorList>
            <person name="Probst A.J."/>
            <person name="Ladd B."/>
            <person name="Jarett J.K."/>
            <person name="Geller-Mcgrath D.E."/>
            <person name="Sieber C.M.K."/>
            <person name="Emerson J.B."/>
            <person name="Anantharaman K."/>
            <person name="Thomas B.C."/>
            <person name="Malmstrom R."/>
            <person name="Stieglmeier M."/>
            <person name="Klingl A."/>
            <person name="Woyke T."/>
            <person name="Ryan C.M."/>
            <person name="Banfield J.F."/>
        </authorList>
    </citation>
    <scope>NUCLEOTIDE SEQUENCE [LARGE SCALE GENOMIC DNA]</scope>
</reference>
<organism evidence="2 3">
    <name type="scientific">Candidatus Niyogibacteria bacterium CG10_big_fil_rev_8_21_14_0_10_46_36</name>
    <dbReference type="NCBI Taxonomy" id="1974726"/>
    <lineage>
        <taxon>Bacteria</taxon>
        <taxon>Candidatus Niyogiibacteriota</taxon>
    </lineage>
</organism>
<evidence type="ECO:0000313" key="2">
    <source>
        <dbReference type="EMBL" id="PIR69613.1"/>
    </source>
</evidence>
<keyword evidence="1" id="KW-1133">Transmembrane helix</keyword>
<name>A0A2H0TDI6_9BACT</name>
<dbReference type="AlphaFoldDB" id="A0A2H0TDI6"/>
<gene>
    <name evidence="2" type="ORF">COU47_02550</name>
</gene>
<keyword evidence="1" id="KW-0472">Membrane</keyword>
<dbReference type="Proteomes" id="UP000231503">
    <property type="component" value="Unassembled WGS sequence"/>
</dbReference>
<comment type="caution">
    <text evidence="2">The sequence shown here is derived from an EMBL/GenBank/DDBJ whole genome shotgun (WGS) entry which is preliminary data.</text>
</comment>
<dbReference type="EMBL" id="PFCO01000005">
    <property type="protein sequence ID" value="PIR69613.1"/>
    <property type="molecule type" value="Genomic_DNA"/>
</dbReference>
<evidence type="ECO:0008006" key="4">
    <source>
        <dbReference type="Google" id="ProtNLM"/>
    </source>
</evidence>
<evidence type="ECO:0000256" key="1">
    <source>
        <dbReference type="SAM" id="Phobius"/>
    </source>
</evidence>
<feature type="transmembrane region" description="Helical" evidence="1">
    <location>
        <begin position="69"/>
        <end position="90"/>
    </location>
</feature>
<feature type="transmembrane region" description="Helical" evidence="1">
    <location>
        <begin position="37"/>
        <end position="57"/>
    </location>
</feature>
<accession>A0A2H0TDI6</accession>
<evidence type="ECO:0000313" key="3">
    <source>
        <dbReference type="Proteomes" id="UP000231503"/>
    </source>
</evidence>
<sequence>MSLKKGIQDTLQRMGISPSSQNQTKASGESLPWNLRVMHITANILLLGVVLGSIYAFSLSWRGVLSWEFTLTFIGVSALYISQAFSAHAYPDKLVLTRKGDPVWVYDTANWRGVLWPFFTWRIMDGKIIDINLPDQEIIVRYNGKTIRLKLDLFGSFQLNDGKAIRGQKPAILAYKLRDDQQRWDYFATEMMDIVSSVAGKYENPMDIVEHQDEIEKKTKRLLSVQCKKVGYKVIDHNIKIDPEYVGLDADAIRIKGSARAEVTKEYAEAVKGNWNATALSLGGSFVELLRELLTEKKHGAEKTAKDVQDKVDSVVAKIDETIAKIS</sequence>
<proteinExistence type="predicted"/>